<proteinExistence type="predicted"/>
<reference evidence="1" key="2">
    <citation type="submission" date="2017-07" db="EMBL/GenBank/DDBJ databases">
        <title>WGS assembly of Populus trichocarpa.</title>
        <authorList>
            <person name="Tuskan G."/>
            <person name="Difazio S."/>
            <person name="Jansson S."/>
            <person name="Bohlmann J."/>
            <person name="Grigoriev I."/>
            <person name="Hellsten U."/>
            <person name="Putnam N."/>
            <person name="Ralph S."/>
            <person name="Rombauts S."/>
            <person name="Salamov A."/>
            <person name="Schein J."/>
            <person name="Sterck L."/>
            <person name="Aerts A."/>
            <person name="Bhalerao R."/>
            <person name="Bhalerao R."/>
            <person name="Blaudez D."/>
            <person name="Boerjan W."/>
            <person name="Brun A."/>
            <person name="Brunner A."/>
            <person name="Busov V."/>
            <person name="Campbell M."/>
            <person name="Carlson J."/>
            <person name="Chalot M."/>
            <person name="Chapman J."/>
            <person name="Chen G."/>
            <person name="Cooper D."/>
            <person name="Coutinho P."/>
            <person name="Couturier J."/>
            <person name="Covert S."/>
            <person name="Cronk Q."/>
            <person name="Cunningham R."/>
            <person name="Davis J."/>
            <person name="Degroeve S."/>
            <person name="Dejardin A."/>
            <person name="Depamphilis C."/>
            <person name="Detter J."/>
            <person name="Dirks B."/>
            <person name="Dubchak I."/>
            <person name="Duplessis S."/>
            <person name="Ehlting J."/>
            <person name="Ellis B."/>
            <person name="Gendler K."/>
            <person name="Goodstein D."/>
            <person name="Gribskov M."/>
            <person name="Grimwood J."/>
            <person name="Groover A."/>
            <person name="Gunter L."/>
            <person name="Hamberger B."/>
            <person name="Heinze B."/>
            <person name="Helariutta Y."/>
            <person name="Henrissat B."/>
            <person name="Holligan D."/>
            <person name="Holt R."/>
            <person name="Huang W."/>
            <person name="Islam-Faridi N."/>
            <person name="Jones S."/>
            <person name="Jones-Rhoades M."/>
            <person name="Jorgensen R."/>
            <person name="Joshi C."/>
            <person name="Kangasjarvi J."/>
            <person name="Karlsson J."/>
            <person name="Kelleher C."/>
            <person name="Kirkpatrick R."/>
            <person name="Kirst M."/>
            <person name="Kohler A."/>
            <person name="Kalluri U."/>
            <person name="Larimer F."/>
            <person name="Leebens-Mack J."/>
            <person name="Leple J."/>
            <person name="Locascio P."/>
            <person name="Lou Y."/>
            <person name="Lucas S."/>
            <person name="Martin F."/>
            <person name="Montanini B."/>
            <person name="Napoli C."/>
            <person name="Nelson D."/>
            <person name="Nelson C."/>
            <person name="Nieminen K."/>
            <person name="Nilsson O."/>
            <person name="Pereda V."/>
            <person name="Peter G."/>
            <person name="Philippe R."/>
            <person name="Pilate G."/>
            <person name="Poliakov A."/>
            <person name="Razumovskaya J."/>
            <person name="Richardson P."/>
            <person name="Rinaldi C."/>
            <person name="Ritland K."/>
            <person name="Rouze P."/>
            <person name="Ryaboy D."/>
            <person name="Schmutz J."/>
            <person name="Schrader J."/>
            <person name="Segerman B."/>
            <person name="Shin H."/>
            <person name="Siddiqui A."/>
            <person name="Sterky F."/>
            <person name="Terry A."/>
            <person name="Tsai C."/>
            <person name="Uberbacher E."/>
            <person name="Unneberg P."/>
            <person name="Vahala J."/>
            <person name="Wall K."/>
            <person name="Wessler S."/>
            <person name="Yang G."/>
            <person name="Yin T."/>
            <person name="Douglas C."/>
            <person name="Marra M."/>
            <person name="Sandberg G."/>
            <person name="Van De Peer Y."/>
            <person name="Rokhsar D."/>
        </authorList>
    </citation>
    <scope>NUCLEOTIDE SEQUENCE</scope>
    <source>
        <strain evidence="1">Nisqually-1</strain>
    </source>
</reference>
<dbReference type="InterPro" id="IPR044974">
    <property type="entry name" value="Disease_R_plants"/>
</dbReference>
<accession>A0A3N7GN86</accession>
<dbReference type="GO" id="GO:0006952">
    <property type="term" value="P:defense response"/>
    <property type="evidence" value="ECO:0007669"/>
    <property type="project" value="InterPro"/>
</dbReference>
<dbReference type="PANTHER" id="PTHR11017:SF305">
    <property type="entry name" value="TMV RESISTANCE PROTEIN N-LIKE"/>
    <property type="match status" value="1"/>
</dbReference>
<dbReference type="Gene3D" id="3.80.10.10">
    <property type="entry name" value="Ribonuclease Inhibitor"/>
    <property type="match status" value="2"/>
</dbReference>
<sequence>MASWGCFYSMEGTTDAEKLRGLTIDMHPLMEDHYAEVVCTDSMVCRKRRRLNFFQQWLSDFSDRGKLQTGQTSLFPILSTDAFRKMPNVKFLQLNYTNFHGSFEHFPKNLIWLCWHGLSWSSIPNHICLEKLVVLDLSRSCLVDAWKGKPFLPKLKILDLRHSRDLIRTPDFSGLLGLEKLILEDCIRLVQIHESIGDLQRLLILNLRNCTSLMELPKKMSRLNSLQELVLDGCSNLNSLNMELEHHQGRKLLQSDGIVASTSFISSLPLKLFFPSRFSTRKMLRFTLFSLPRFLESLDLSGTPIRFLPESIKDLGLLRHLYLRNCKMLQALPRFPSLLDSLDVSFCYSLPRYKNLSSWTERDGCAHLVEFQDGIKQELIQKFDSHVFRIMETISAQIQTSSFQITFMDGIFNVAVSVFDEDEMLRGFYEEGEEDKWLIQNEFVDNFSFKISSPPPAHRIFGFNLFISCVTSAYRGFSNVYIEIRNNTSGQSLRRQVLVLDMRFDDEVRASQSLSHWKLGSDDPAFDSGDDVTISMVVTSASQIRTVGVQWLHEEEGKDDDIQSKDEVINAHNSSDDDDDAAHVAKVEIASRIFRNYYCGFHGNRNYYWNFTYWNFAKNYFNRKGVLYL</sequence>
<dbReference type="STRING" id="3694.A0A3N7GN86"/>
<dbReference type="EMBL" id="KZ623379">
    <property type="protein sequence ID" value="RQO93508.1"/>
    <property type="molecule type" value="Genomic_DNA"/>
</dbReference>
<name>A0A3N7GN86_POPTR</name>
<gene>
    <name evidence="1" type="ORF">POPTR_T068501</name>
</gene>
<dbReference type="AlphaFoldDB" id="A0A3N7GN86"/>
<reference evidence="1" key="1">
    <citation type="journal article" date="2006" name="Science">
        <title>The genome of black cottonwood, Populus trichocarpa (Torr. &amp; Gray).</title>
        <authorList>
            <person name="Tuskan G.A."/>
            <person name="Difazio S."/>
            <person name="Jansson S."/>
            <person name="Bohlmann J."/>
            <person name="Grigoriev I."/>
            <person name="Hellsten U."/>
            <person name="Putnam N."/>
            <person name="Ralph S."/>
            <person name="Rombauts S."/>
            <person name="Salamov A."/>
            <person name="Schein J."/>
            <person name="Sterck L."/>
            <person name="Aerts A."/>
            <person name="Bhalerao R.R."/>
            <person name="Bhalerao R.P."/>
            <person name="Blaudez D."/>
            <person name="Boerjan W."/>
            <person name="Brun A."/>
            <person name="Brunner A."/>
            <person name="Busov V."/>
            <person name="Campbell M."/>
            <person name="Carlson J."/>
            <person name="Chalot M."/>
            <person name="Chapman J."/>
            <person name="Chen G.L."/>
            <person name="Cooper D."/>
            <person name="Coutinho P.M."/>
            <person name="Couturier J."/>
            <person name="Covert S."/>
            <person name="Cronk Q."/>
            <person name="Cunningham R."/>
            <person name="Davis J."/>
            <person name="Degroeve S."/>
            <person name="Dejardin A."/>
            <person name="Depamphilis C."/>
            <person name="Detter J."/>
            <person name="Dirks B."/>
            <person name="Dubchak I."/>
            <person name="Duplessis S."/>
            <person name="Ehlting J."/>
            <person name="Ellis B."/>
            <person name="Gendler K."/>
            <person name="Goodstein D."/>
            <person name="Gribskov M."/>
            <person name="Grimwood J."/>
            <person name="Groover A."/>
            <person name="Gunter L."/>
            <person name="Hamberger B."/>
            <person name="Heinze B."/>
            <person name="Helariutta Y."/>
            <person name="Henrissat B."/>
            <person name="Holligan D."/>
            <person name="Holt R."/>
            <person name="Huang W."/>
            <person name="Islam-Faridi N."/>
            <person name="Jones S."/>
            <person name="Jones-Rhoades M."/>
            <person name="Jorgensen R."/>
            <person name="Joshi C."/>
            <person name="Kangasjarvi J."/>
            <person name="Karlsson J."/>
            <person name="Kelleher C."/>
            <person name="Kirkpatrick R."/>
            <person name="Kirst M."/>
            <person name="Kohler A."/>
            <person name="Kalluri U."/>
            <person name="Larimer F."/>
            <person name="Leebens-Mack J."/>
            <person name="Leple J.C."/>
            <person name="Locascio P."/>
            <person name="Lou Y."/>
            <person name="Lucas S."/>
            <person name="Martin F."/>
            <person name="Montanini B."/>
            <person name="Napoli C."/>
            <person name="Nelson D.R."/>
            <person name="Nelson C."/>
            <person name="Nieminen K."/>
            <person name="Nilsson O."/>
            <person name="Pereda V."/>
            <person name="Peter G."/>
            <person name="Philippe R."/>
            <person name="Pilate G."/>
            <person name="Poliakov A."/>
            <person name="Razumovskaya J."/>
            <person name="Richardson P."/>
            <person name="Rinaldi C."/>
            <person name="Ritland K."/>
            <person name="Rouze P."/>
            <person name="Ryaboy D."/>
            <person name="Schmutz J."/>
            <person name="Schrader J."/>
            <person name="Segerman B."/>
            <person name="Shin H."/>
            <person name="Siddiqui A."/>
            <person name="Sterky F."/>
            <person name="Terry A."/>
            <person name="Tsai C.J."/>
            <person name="Uberbacher E."/>
            <person name="Unneberg P."/>
            <person name="Vahala J."/>
            <person name="Wall K."/>
            <person name="Wessler S."/>
            <person name="Yang G."/>
            <person name="Yin T."/>
            <person name="Douglas C."/>
            <person name="Marra M."/>
            <person name="Sandberg G."/>
            <person name="Van de Peer Y."/>
            <person name="Rokhsar D."/>
        </authorList>
    </citation>
    <scope>NUCLEOTIDE SEQUENCE [LARGE SCALE GENOMIC DNA]</scope>
    <source>
        <strain evidence="1">Nisqually-1</strain>
    </source>
</reference>
<dbReference type="InParanoid" id="A0A3N7GN86"/>
<dbReference type="InterPro" id="IPR032675">
    <property type="entry name" value="LRR_dom_sf"/>
</dbReference>
<evidence type="ECO:0000313" key="1">
    <source>
        <dbReference type="EMBL" id="RQO93508.1"/>
    </source>
</evidence>
<dbReference type="SUPFAM" id="SSF52058">
    <property type="entry name" value="L domain-like"/>
    <property type="match status" value="1"/>
</dbReference>
<organism evidence="1">
    <name type="scientific">Populus trichocarpa</name>
    <name type="common">Western balsam poplar</name>
    <name type="synonym">Populus balsamifera subsp. trichocarpa</name>
    <dbReference type="NCBI Taxonomy" id="3694"/>
    <lineage>
        <taxon>Eukaryota</taxon>
        <taxon>Viridiplantae</taxon>
        <taxon>Streptophyta</taxon>
        <taxon>Embryophyta</taxon>
        <taxon>Tracheophyta</taxon>
        <taxon>Spermatophyta</taxon>
        <taxon>Magnoliopsida</taxon>
        <taxon>eudicotyledons</taxon>
        <taxon>Gunneridae</taxon>
        <taxon>Pentapetalae</taxon>
        <taxon>rosids</taxon>
        <taxon>fabids</taxon>
        <taxon>Malpighiales</taxon>
        <taxon>Salicaceae</taxon>
        <taxon>Saliceae</taxon>
        <taxon>Populus</taxon>
    </lineage>
</organism>
<protein>
    <submittedName>
        <fullName evidence="1">Uncharacterized protein</fullName>
    </submittedName>
</protein>
<dbReference type="PANTHER" id="PTHR11017">
    <property type="entry name" value="LEUCINE-RICH REPEAT-CONTAINING PROTEIN"/>
    <property type="match status" value="1"/>
</dbReference>